<protein>
    <submittedName>
        <fullName evidence="7">Polyphenol oxidase I, chloroplastic-like</fullName>
    </submittedName>
</protein>
<evidence type="ECO:0000256" key="2">
    <source>
        <dbReference type="ARBA" id="ARBA00009928"/>
    </source>
</evidence>
<evidence type="ECO:0000256" key="1">
    <source>
        <dbReference type="ARBA" id="ARBA00001973"/>
    </source>
</evidence>
<reference evidence="7" key="1">
    <citation type="journal article" date="2019" name="Sci. Rep.">
        <title>Draft genome of Tanacetum cinerariifolium, the natural source of mosquito coil.</title>
        <authorList>
            <person name="Yamashiro T."/>
            <person name="Shiraishi A."/>
            <person name="Satake H."/>
            <person name="Nakayama K."/>
        </authorList>
    </citation>
    <scope>NUCLEOTIDE SEQUENCE</scope>
</reference>
<keyword evidence="3" id="KW-0479">Metal-binding</keyword>
<gene>
    <name evidence="7" type="ORF">Tci_849492</name>
</gene>
<keyword evidence="4" id="KW-0560">Oxidoreductase</keyword>
<dbReference type="InterPro" id="IPR008922">
    <property type="entry name" value="Di-copper_centre_dom_sf"/>
</dbReference>
<dbReference type="InterPro" id="IPR002227">
    <property type="entry name" value="Tyrosinase_Cu-bd"/>
</dbReference>
<dbReference type="InterPro" id="IPR050316">
    <property type="entry name" value="Tyrosinase/Hemocyanin"/>
</dbReference>
<dbReference type="EMBL" id="BKCJ011061372">
    <property type="protein sequence ID" value="GFC77522.1"/>
    <property type="molecule type" value="Genomic_DNA"/>
</dbReference>
<dbReference type="AlphaFoldDB" id="A0A699R126"/>
<dbReference type="PROSITE" id="PS00498">
    <property type="entry name" value="TYROSINASE_2"/>
    <property type="match status" value="1"/>
</dbReference>
<dbReference type="Pfam" id="PF12142">
    <property type="entry name" value="PPO1_DWL"/>
    <property type="match status" value="1"/>
</dbReference>
<comment type="similarity">
    <text evidence="2">Belongs to the tyrosinase family.</text>
</comment>
<evidence type="ECO:0000259" key="6">
    <source>
        <dbReference type="PROSITE" id="PS00498"/>
    </source>
</evidence>
<dbReference type="PANTHER" id="PTHR11474">
    <property type="entry name" value="TYROSINASE FAMILY MEMBER"/>
    <property type="match status" value="1"/>
</dbReference>
<comment type="cofactor">
    <cofactor evidence="1">
        <name>Cu(2+)</name>
        <dbReference type="ChEBI" id="CHEBI:29036"/>
    </cofactor>
</comment>
<feature type="non-terminal residue" evidence="7">
    <location>
        <position position="284"/>
    </location>
</feature>
<dbReference type="GO" id="GO:0004097">
    <property type="term" value="F:catechol oxidase activity"/>
    <property type="evidence" value="ECO:0007669"/>
    <property type="project" value="InterPro"/>
</dbReference>
<feature type="non-terminal residue" evidence="7">
    <location>
        <position position="1"/>
    </location>
</feature>
<sequence>RSWKNQGKIHCAYCNGAFTQEKSGYDTLHLQIHNNWLFYPFHRWYLYFYERILGSLINDSSFALPYWNWDNPDGMAIPPMFEESVVNPNPVDPGLGPLGLGFKLRDKLPMSLGHLKQWRGPILNFARFNSTDPAVITEQNLYTMYNQMITGTSAYGFFGGEMSAGDNAGNEGGSIEAGVHTAVHIWTGNGRMGNNEDMGNFYSAGYDPVFYCHHSNVDRMWNIWKSQDTTNNKEPDFDDWKNASYVFYDENKNLVRVYNKDCVDTTTLGYQYADSPTPWTSYSP</sequence>
<feature type="domain" description="Tyrosinase copper-binding" evidence="6">
    <location>
        <begin position="207"/>
        <end position="218"/>
    </location>
</feature>
<dbReference type="SUPFAM" id="SSF48056">
    <property type="entry name" value="Di-copper centre-containing domain"/>
    <property type="match status" value="1"/>
</dbReference>
<keyword evidence="5" id="KW-0186">Copper</keyword>
<dbReference type="InterPro" id="IPR022739">
    <property type="entry name" value="Polyphenol_oxidase_cen"/>
</dbReference>
<proteinExistence type="inferred from homology"/>
<evidence type="ECO:0000256" key="3">
    <source>
        <dbReference type="ARBA" id="ARBA00022723"/>
    </source>
</evidence>
<accession>A0A699R126</accession>
<comment type="caution">
    <text evidence="7">The sequence shown here is derived from an EMBL/GenBank/DDBJ whole genome shotgun (WGS) entry which is preliminary data.</text>
</comment>
<evidence type="ECO:0000256" key="5">
    <source>
        <dbReference type="ARBA" id="ARBA00023008"/>
    </source>
</evidence>
<dbReference type="Gene3D" id="1.10.1280.10">
    <property type="entry name" value="Di-copper center containing domain from catechol oxidase"/>
    <property type="match status" value="1"/>
</dbReference>
<dbReference type="Pfam" id="PF00264">
    <property type="entry name" value="Tyrosinase"/>
    <property type="match status" value="1"/>
</dbReference>
<name>A0A699R126_TANCI</name>
<dbReference type="GO" id="GO:0046872">
    <property type="term" value="F:metal ion binding"/>
    <property type="evidence" value="ECO:0007669"/>
    <property type="project" value="UniProtKB-KW"/>
</dbReference>
<evidence type="ECO:0000256" key="4">
    <source>
        <dbReference type="ARBA" id="ARBA00023002"/>
    </source>
</evidence>
<organism evidence="7">
    <name type="scientific">Tanacetum cinerariifolium</name>
    <name type="common">Dalmatian daisy</name>
    <name type="synonym">Chrysanthemum cinerariifolium</name>
    <dbReference type="NCBI Taxonomy" id="118510"/>
    <lineage>
        <taxon>Eukaryota</taxon>
        <taxon>Viridiplantae</taxon>
        <taxon>Streptophyta</taxon>
        <taxon>Embryophyta</taxon>
        <taxon>Tracheophyta</taxon>
        <taxon>Spermatophyta</taxon>
        <taxon>Magnoliopsida</taxon>
        <taxon>eudicotyledons</taxon>
        <taxon>Gunneridae</taxon>
        <taxon>Pentapetalae</taxon>
        <taxon>asterids</taxon>
        <taxon>campanulids</taxon>
        <taxon>Asterales</taxon>
        <taxon>Asteraceae</taxon>
        <taxon>Asteroideae</taxon>
        <taxon>Anthemideae</taxon>
        <taxon>Anthemidinae</taxon>
        <taxon>Tanacetum</taxon>
    </lineage>
</organism>
<dbReference type="PRINTS" id="PR00092">
    <property type="entry name" value="TYROSINASE"/>
</dbReference>
<dbReference type="PANTHER" id="PTHR11474:SF123">
    <property type="entry name" value="CATECHOL OXIDASE"/>
    <property type="match status" value="1"/>
</dbReference>
<evidence type="ECO:0000313" key="7">
    <source>
        <dbReference type="EMBL" id="GFC77522.1"/>
    </source>
</evidence>